<keyword evidence="4" id="KW-1185">Reference proteome</keyword>
<evidence type="ECO:0008006" key="5">
    <source>
        <dbReference type="Google" id="ProtNLM"/>
    </source>
</evidence>
<name>A0ABT4UFG7_9BACT</name>
<reference evidence="3 4" key="1">
    <citation type="submission" date="2022-12" db="EMBL/GenBank/DDBJ databases">
        <title>Chitinophagaceae gen. sp. nov., a new member of the family Chitinophagaceae, isolated from soil in a chemical factory.</title>
        <authorList>
            <person name="Ke Z."/>
        </authorList>
    </citation>
    <scope>NUCLEOTIDE SEQUENCE [LARGE SCALE GENOMIC DNA]</scope>
    <source>
        <strain evidence="3 4">LY-5</strain>
    </source>
</reference>
<sequence length="491" mass="54988">MSNQFEKDIQDIIGNHKMHASPDLWQQIEPQLPEEKKRRKAIIWWAFAASLLTGSCLIYHYQNNHKAERSEDLVAHTTKAINENENITGETNLLPRKEDLTKNNNRSNQPFTEVEQKNKGNTAPFKTRQNKTASTGNITIPTSPNNQIQLTAPTHQTELFTHAKTNSLVNDQTDKLLYASNTGTDGNISNNIKANNTETILNRHPDSTTNTTGILLEDMQPENLGSTLTGIIQHDTLLALHTDSGSSKKEDIQKISKKGKWQVYASAGASNTNKLLSLITHSASPQYLDNSSTIPNNSGSYNGTYSYGRVNKPITSLSLQLAVQRKFIIGRHFEWYVGTQMSYLSNLQERGTTKDTSFTSGEKSVNTIYRGGNIVKEKNHNINIGLLLGINYLINPKGKHPFYLNGGLMPVYSISQKQIHVSNTASFLFYNNNLNNRFNLAADAGINWQFSKKSALGIQGQLFMLSNTKKSDNTVMSNKWKSLQIKYTYTL</sequence>
<feature type="transmembrane region" description="Helical" evidence="2">
    <location>
        <begin position="42"/>
        <end position="61"/>
    </location>
</feature>
<dbReference type="EMBL" id="JAQGEF010000002">
    <property type="protein sequence ID" value="MDA3613564.1"/>
    <property type="molecule type" value="Genomic_DNA"/>
</dbReference>
<evidence type="ECO:0000313" key="4">
    <source>
        <dbReference type="Proteomes" id="UP001210231"/>
    </source>
</evidence>
<evidence type="ECO:0000256" key="2">
    <source>
        <dbReference type="SAM" id="Phobius"/>
    </source>
</evidence>
<dbReference type="Proteomes" id="UP001210231">
    <property type="component" value="Unassembled WGS sequence"/>
</dbReference>
<organism evidence="3 4">
    <name type="scientific">Polluticaenibacter yanchengensis</name>
    <dbReference type="NCBI Taxonomy" id="3014562"/>
    <lineage>
        <taxon>Bacteria</taxon>
        <taxon>Pseudomonadati</taxon>
        <taxon>Bacteroidota</taxon>
        <taxon>Chitinophagia</taxon>
        <taxon>Chitinophagales</taxon>
        <taxon>Chitinophagaceae</taxon>
        <taxon>Polluticaenibacter</taxon>
    </lineage>
</organism>
<accession>A0ABT4UFG7</accession>
<comment type="caution">
    <text evidence="3">The sequence shown here is derived from an EMBL/GenBank/DDBJ whole genome shotgun (WGS) entry which is preliminary data.</text>
</comment>
<protein>
    <recommendedName>
        <fullName evidence="5">Outer membrane beta-barrel protein</fullName>
    </recommendedName>
</protein>
<dbReference type="RefSeq" id="WP_407029894.1">
    <property type="nucleotide sequence ID" value="NZ_JAQGEF010000002.1"/>
</dbReference>
<gene>
    <name evidence="3" type="ORF">O3P16_01990</name>
</gene>
<feature type="compositionally biased region" description="Polar residues" evidence="1">
    <location>
        <begin position="102"/>
        <end position="111"/>
    </location>
</feature>
<keyword evidence="2" id="KW-0812">Transmembrane</keyword>
<feature type="region of interest" description="Disordered" evidence="1">
    <location>
        <begin position="96"/>
        <end position="145"/>
    </location>
</feature>
<proteinExistence type="predicted"/>
<evidence type="ECO:0000313" key="3">
    <source>
        <dbReference type="EMBL" id="MDA3613564.1"/>
    </source>
</evidence>
<keyword evidence="2" id="KW-1133">Transmembrane helix</keyword>
<evidence type="ECO:0000256" key="1">
    <source>
        <dbReference type="SAM" id="MobiDB-lite"/>
    </source>
</evidence>
<keyword evidence="2" id="KW-0472">Membrane</keyword>
<feature type="compositionally biased region" description="Polar residues" evidence="1">
    <location>
        <begin position="130"/>
        <end position="145"/>
    </location>
</feature>